<evidence type="ECO:0000256" key="2">
    <source>
        <dbReference type="SAM" id="MobiDB-lite"/>
    </source>
</evidence>
<feature type="compositionally biased region" description="Low complexity" evidence="2">
    <location>
        <begin position="46"/>
        <end position="60"/>
    </location>
</feature>
<evidence type="ECO:0000256" key="1">
    <source>
        <dbReference type="ARBA" id="ARBA00044955"/>
    </source>
</evidence>
<gene>
    <name evidence="3" type="ORF">X797_006047</name>
</gene>
<feature type="compositionally biased region" description="Low complexity" evidence="2">
    <location>
        <begin position="12"/>
        <end position="32"/>
    </location>
</feature>
<dbReference type="Gene3D" id="3.10.350.10">
    <property type="entry name" value="LysM domain"/>
    <property type="match status" value="1"/>
</dbReference>
<comment type="similarity">
    <text evidence="1">Belongs to the secreted LysM effector family.</text>
</comment>
<comment type="caution">
    <text evidence="3">The sequence shown here is derived from an EMBL/GenBank/DDBJ whole genome shotgun (WGS) entry which is preliminary data.</text>
</comment>
<feature type="region of interest" description="Disordered" evidence="2">
    <location>
        <begin position="532"/>
        <end position="551"/>
    </location>
</feature>
<evidence type="ECO:0008006" key="5">
    <source>
        <dbReference type="Google" id="ProtNLM"/>
    </source>
</evidence>
<evidence type="ECO:0000313" key="4">
    <source>
        <dbReference type="Proteomes" id="UP000030151"/>
    </source>
</evidence>
<feature type="region of interest" description="Disordered" evidence="2">
    <location>
        <begin position="1"/>
        <end position="72"/>
    </location>
</feature>
<feature type="compositionally biased region" description="Polar residues" evidence="2">
    <location>
        <begin position="368"/>
        <end position="402"/>
    </location>
</feature>
<dbReference type="HOGENOM" id="CLU_015384_0_0_1"/>
<dbReference type="EMBL" id="JELW01000010">
    <property type="protein sequence ID" value="EXV01023.1"/>
    <property type="molecule type" value="Genomic_DNA"/>
</dbReference>
<accession>A0A0A1UVE2</accession>
<dbReference type="InterPro" id="IPR036779">
    <property type="entry name" value="LysM_dom_sf"/>
</dbReference>
<name>A0A0A1UVE2_9HYPO</name>
<feature type="region of interest" description="Disordered" evidence="2">
    <location>
        <begin position="366"/>
        <end position="453"/>
    </location>
</feature>
<feature type="compositionally biased region" description="Basic and acidic residues" evidence="2">
    <location>
        <begin position="599"/>
        <end position="611"/>
    </location>
</feature>
<dbReference type="Proteomes" id="UP000030151">
    <property type="component" value="Unassembled WGS sequence"/>
</dbReference>
<reference evidence="3 4" key="1">
    <citation type="submission" date="2014-02" db="EMBL/GenBank/DDBJ databases">
        <title>The genome sequence of the entomopathogenic fungus Metarhizium robertsii ARSEF 2575.</title>
        <authorList>
            <person name="Giuliano Garisto Donzelli B."/>
            <person name="Roe B.A."/>
            <person name="Macmil S.L."/>
            <person name="Krasnoff S.B."/>
            <person name="Gibson D.M."/>
        </authorList>
    </citation>
    <scope>NUCLEOTIDE SEQUENCE [LARGE SCALE GENOMIC DNA]</scope>
    <source>
        <strain evidence="3 4">ARSEF 2575</strain>
    </source>
</reference>
<feature type="region of interest" description="Disordered" evidence="2">
    <location>
        <begin position="558"/>
        <end position="611"/>
    </location>
</feature>
<proteinExistence type="inferred from homology"/>
<organism evidence="3 4">
    <name type="scientific">Metarhizium robertsii</name>
    <dbReference type="NCBI Taxonomy" id="568076"/>
    <lineage>
        <taxon>Eukaryota</taxon>
        <taxon>Fungi</taxon>
        <taxon>Dikarya</taxon>
        <taxon>Ascomycota</taxon>
        <taxon>Pezizomycotina</taxon>
        <taxon>Sordariomycetes</taxon>
        <taxon>Hypocreomycetidae</taxon>
        <taxon>Hypocreales</taxon>
        <taxon>Clavicipitaceae</taxon>
        <taxon>Metarhizium</taxon>
    </lineage>
</organism>
<dbReference type="OrthoDB" id="2192830at2759"/>
<feature type="region of interest" description="Disordered" evidence="2">
    <location>
        <begin position="128"/>
        <end position="161"/>
    </location>
</feature>
<dbReference type="AlphaFoldDB" id="A0A0A1UVE2"/>
<evidence type="ECO:0000313" key="3">
    <source>
        <dbReference type="EMBL" id="EXV01023.1"/>
    </source>
</evidence>
<protein>
    <recommendedName>
        <fullName evidence="5">LysM domain protein</fullName>
    </recommendedName>
</protein>
<dbReference type="eggNOG" id="ENOG502SBZ1">
    <property type="taxonomic scope" value="Eukaryota"/>
</dbReference>
<sequence length="611" mass="66123">MTDRGNPAKAQTYLTSSSLSTLSHESASNAARPRNRRVETIDETYSPPTTTGITKSSGTSYPIQGATHGNKPVPLTLERSQEDSIPNQGSTGGDLAQFLGDSWTQSWTSVQAFASTLISGVDNSPKAIRSTQLYPRTPRGSRSETWGPSPPSGGQRNNDVGVGSLAKRRDALKAAKTASILESHEGVNGGLDVIGKHKRRTSDEIRPLDPEPEEHLVYVHNVEPSDTYAGIILRYKCREDIFRKSNGLWSRDSVQMRKWLIIPVDACEIKGRPCDPPSWSDEREADLLTRNSSIARESSFATDGSYRGTLSLSADSSHIDAKQERAEDLPWSHVRWVHIDSFRQPVEIVRVARQALGYFPPRRKKSIRTASPLSTPRQSSDLSSLAPNSTERPSTRRLSSVSGHPLIPGTPMSSQSRAGSEATDSRPAWMRRPGGVGSMSRTVRAPGPDTDYFNSWTRKHIPGLDMEALPSMSVMGSETANFGFGQSASGIVESPFENCRNASSTSRQGTGLDRAAAAVEHWLRGALAKRPSTPLLGSRLRPTGLSADPDATDLIELTDTASDDGKAARPVSTSILGSGRSVTTGRTDGGPRIKGRTKFSVDDGATHKKDD</sequence>
<feature type="compositionally biased region" description="Polar residues" evidence="2">
    <location>
        <begin position="571"/>
        <end position="586"/>
    </location>
</feature>